<keyword evidence="2" id="KW-0645">Protease</keyword>
<evidence type="ECO:0000256" key="1">
    <source>
        <dbReference type="ARBA" id="ARBA00007623"/>
    </source>
</evidence>
<feature type="compositionally biased region" description="Low complexity" evidence="6">
    <location>
        <begin position="424"/>
        <end position="433"/>
    </location>
</feature>
<sequence length="1030" mass="112522">MAQMAGITRTESDIIEEMTDCGETTFVDRDFAAGGFALYRHKDFVPDYDIAEAKEVIWLRPSDFCVDPEYFYESIDEPVIRSGRIDDKWLLGAMACVAAHPSGLIENNFFSDPDDFKKFGVYTCRFYRNGEWVEVVTDTLIPCIPDKSARGSVTNLKKHDSASGARYCPIYGHSANMNNIWPLLLEKAFAHHYGCYEALHEGNLGEGLIHLTGGSCEMYLTDDGPAKDALWGKIESLLTRDSARAIVACLIDVNQRPMPSDNDEGKAHAGIIFGCAYSIVAVRRAGDVNLIQLRSHWLGGMWTGAWGNNSCKWDDYPEVTEKLKADPTLRCKGMSAGGGGSCYFWMTFDDFLATFTTVYVCSTYPDEEYQQYLIEGTLAGSAATTTGGGGSLGGSTPKHRRKERDGKGGLTDAMSKAADGKGGKASSSSGSSGENKYGKFLESNTKKLLSEYSGMKILHSPQFEVTPTVSCRISISIMHQDRRTKTSLKENVPIGFHLFRMRAGIEDGSRVFELNDPSMTTVFKKESNPWEACGNGMDLAAGGVYHITPYLCQPNQISPVGFILRIFSAGHLQVIEVPPCKSYMHTGGWNPSNSSAGGPLLLPPPQTTPAPADASNTTTSNQIPGADAKNESGNSSRPGEEKGELGTYFGGGAKAGAKAGRPPPFVLNANWCQNPQYVIRLAGKDGAAPMGSAQVVVILRCETACKDAAGKKSTVGLMACKVPAIDGEKKKFSPMNVRLTPLGEEIPAKKSYLKPSAQHKNARNKPDWLLNDGMEAQDSLEQAEPVEPLPVERRTFLNLKKDWCQMTSYTSGTVAPMKLPDLSPSWAPEGVMVVPSISEAGATGQFSLQVFSDRDITVECVPPLRSTAISGKWAEGTAGGCHMHSTWQKNPIYHIRFSRKVRARVKITLFRNTVDWKEQLKKGGVGTMLGLYVVRGKRPNRDCPSVMHEGQPWSETSFLPMNEVSTPPQFVLDNSDDSYFSIIPATFEPNQTGPFFLTVVSDVDFSLTVPRTNGRSGSRNRRAINREENA</sequence>
<dbReference type="SUPFAM" id="SSF49758">
    <property type="entry name" value="Calpain large subunit, middle domain (domain III)"/>
    <property type="match status" value="3"/>
</dbReference>
<dbReference type="InterPro" id="IPR001300">
    <property type="entry name" value="Peptidase_C2_calpain_cat"/>
</dbReference>
<dbReference type="Gene3D" id="3.90.70.10">
    <property type="entry name" value="Cysteine proteinases"/>
    <property type="match status" value="1"/>
</dbReference>
<dbReference type="Gene3D" id="2.60.120.380">
    <property type="match status" value="3"/>
</dbReference>
<dbReference type="EMBL" id="HBGS01064390">
    <property type="protein sequence ID" value="CAD9499764.1"/>
    <property type="molecule type" value="Transcribed_RNA"/>
</dbReference>
<comment type="similarity">
    <text evidence="1">Belongs to the peptidase C2 family.</text>
</comment>
<dbReference type="PROSITE" id="PS50203">
    <property type="entry name" value="CALPAIN_CAT"/>
    <property type="match status" value="1"/>
</dbReference>
<gene>
    <name evidence="8" type="ORF">DSPE1174_LOCUS33605</name>
</gene>
<dbReference type="SMART" id="SM00720">
    <property type="entry name" value="calpain_III"/>
    <property type="match status" value="1"/>
</dbReference>
<proteinExistence type="inferred from homology"/>
<dbReference type="PRINTS" id="PR00704">
    <property type="entry name" value="CALPAIN"/>
</dbReference>
<dbReference type="GO" id="GO:0004198">
    <property type="term" value="F:calcium-dependent cysteine-type endopeptidase activity"/>
    <property type="evidence" value="ECO:0007669"/>
    <property type="project" value="InterPro"/>
</dbReference>
<evidence type="ECO:0000256" key="5">
    <source>
        <dbReference type="PROSITE-ProRule" id="PRU00239"/>
    </source>
</evidence>
<dbReference type="GO" id="GO:0006508">
    <property type="term" value="P:proteolysis"/>
    <property type="evidence" value="ECO:0007669"/>
    <property type="project" value="UniProtKB-KW"/>
</dbReference>
<evidence type="ECO:0000256" key="4">
    <source>
        <dbReference type="ARBA" id="ARBA00022807"/>
    </source>
</evidence>
<dbReference type="InterPro" id="IPR022684">
    <property type="entry name" value="Calpain_cysteine_protease"/>
</dbReference>
<dbReference type="InterPro" id="IPR022683">
    <property type="entry name" value="Calpain_III"/>
</dbReference>
<dbReference type="InterPro" id="IPR038765">
    <property type="entry name" value="Papain-like_cys_pep_sf"/>
</dbReference>
<reference evidence="8" key="1">
    <citation type="submission" date="2021-01" db="EMBL/GenBank/DDBJ databases">
        <authorList>
            <person name="Corre E."/>
            <person name="Pelletier E."/>
            <person name="Niang G."/>
            <person name="Scheremetjew M."/>
            <person name="Finn R."/>
            <person name="Kale V."/>
            <person name="Holt S."/>
            <person name="Cochrane G."/>
            <person name="Meng A."/>
            <person name="Brown T."/>
            <person name="Cohen L."/>
        </authorList>
    </citation>
    <scope>NUCLEOTIDE SEQUENCE</scope>
    <source>
        <strain evidence="8">CCMP1381</strain>
    </source>
</reference>
<dbReference type="SUPFAM" id="SSF54001">
    <property type="entry name" value="Cysteine proteinases"/>
    <property type="match status" value="1"/>
</dbReference>
<feature type="region of interest" description="Disordered" evidence="6">
    <location>
        <begin position="385"/>
        <end position="436"/>
    </location>
</feature>
<dbReference type="Pfam" id="PF01067">
    <property type="entry name" value="Calpain_III"/>
    <property type="match status" value="1"/>
</dbReference>
<dbReference type="PANTHER" id="PTHR10183:SF379">
    <property type="entry name" value="CALPAIN-5"/>
    <property type="match status" value="1"/>
</dbReference>
<keyword evidence="4" id="KW-0788">Thiol protease</keyword>
<feature type="compositionally biased region" description="Polar residues" evidence="6">
    <location>
        <begin position="614"/>
        <end position="623"/>
    </location>
</feature>
<name>A0A7S2HTQ9_9STRA</name>
<dbReference type="SMART" id="SM00230">
    <property type="entry name" value="CysPc"/>
    <property type="match status" value="1"/>
</dbReference>
<dbReference type="Pfam" id="PF00648">
    <property type="entry name" value="Peptidase_C2"/>
    <property type="match status" value="1"/>
</dbReference>
<feature type="region of interest" description="Disordered" evidence="6">
    <location>
        <begin position="594"/>
        <end position="648"/>
    </location>
</feature>
<evidence type="ECO:0000256" key="6">
    <source>
        <dbReference type="SAM" id="MobiDB-lite"/>
    </source>
</evidence>
<evidence type="ECO:0000313" key="8">
    <source>
        <dbReference type="EMBL" id="CAD9499764.1"/>
    </source>
</evidence>
<dbReference type="InterPro" id="IPR022682">
    <property type="entry name" value="Calpain_domain_III"/>
</dbReference>
<evidence type="ECO:0000259" key="7">
    <source>
        <dbReference type="PROSITE" id="PS50203"/>
    </source>
</evidence>
<comment type="caution">
    <text evidence="5">Lacks conserved residue(s) required for the propagation of feature annotation.</text>
</comment>
<evidence type="ECO:0000256" key="3">
    <source>
        <dbReference type="ARBA" id="ARBA00022801"/>
    </source>
</evidence>
<feature type="domain" description="Calpain catalytic" evidence="7">
    <location>
        <begin position="25"/>
        <end position="364"/>
    </location>
</feature>
<evidence type="ECO:0000256" key="2">
    <source>
        <dbReference type="ARBA" id="ARBA00022670"/>
    </source>
</evidence>
<dbReference type="AlphaFoldDB" id="A0A7S2HTQ9"/>
<dbReference type="PANTHER" id="PTHR10183">
    <property type="entry name" value="CALPAIN"/>
    <property type="match status" value="1"/>
</dbReference>
<keyword evidence="3" id="KW-0378">Hydrolase</keyword>
<accession>A0A7S2HTQ9</accession>
<dbReference type="InterPro" id="IPR036213">
    <property type="entry name" value="Calpain_III_sf"/>
</dbReference>
<protein>
    <recommendedName>
        <fullName evidence="7">Calpain catalytic domain-containing protein</fullName>
    </recommendedName>
</protein>
<feature type="region of interest" description="Disordered" evidence="6">
    <location>
        <begin position="1010"/>
        <end position="1030"/>
    </location>
</feature>
<organism evidence="8">
    <name type="scientific">Octactis speculum</name>
    <dbReference type="NCBI Taxonomy" id="3111310"/>
    <lineage>
        <taxon>Eukaryota</taxon>
        <taxon>Sar</taxon>
        <taxon>Stramenopiles</taxon>
        <taxon>Ochrophyta</taxon>
        <taxon>Dictyochophyceae</taxon>
        <taxon>Dictyochales</taxon>
        <taxon>Dictyochaceae</taxon>
        <taxon>Octactis</taxon>
    </lineage>
</organism>